<dbReference type="InterPro" id="IPR036250">
    <property type="entry name" value="AcylCo_DH-like_C"/>
</dbReference>
<dbReference type="GO" id="GO:0003995">
    <property type="term" value="F:acyl-CoA dehydrogenase activity"/>
    <property type="evidence" value="ECO:0007669"/>
    <property type="project" value="TreeGrafter"/>
</dbReference>
<dbReference type="Gene3D" id="2.40.110.10">
    <property type="entry name" value="Butyryl-CoA Dehydrogenase, subunit A, domain 2"/>
    <property type="match status" value="1"/>
</dbReference>
<dbReference type="PhylomeDB" id="A0A0A2KES4"/>
<organism evidence="4 5">
    <name type="scientific">Penicillium expansum</name>
    <name type="common">Blue mold rot fungus</name>
    <dbReference type="NCBI Taxonomy" id="27334"/>
    <lineage>
        <taxon>Eukaryota</taxon>
        <taxon>Fungi</taxon>
        <taxon>Dikarya</taxon>
        <taxon>Ascomycota</taxon>
        <taxon>Pezizomycotina</taxon>
        <taxon>Eurotiomycetes</taxon>
        <taxon>Eurotiomycetidae</taxon>
        <taxon>Eurotiales</taxon>
        <taxon>Aspergillaceae</taxon>
        <taxon>Penicillium</taxon>
    </lineage>
</organism>
<dbReference type="GO" id="GO:0005737">
    <property type="term" value="C:cytoplasm"/>
    <property type="evidence" value="ECO:0007669"/>
    <property type="project" value="TreeGrafter"/>
</dbReference>
<dbReference type="AlphaFoldDB" id="A0A0A2KES4"/>
<reference evidence="4 5" key="1">
    <citation type="journal article" date="2015" name="Mol. Plant Microbe Interact.">
        <title>Genome, transcriptome, and functional analyses of Penicillium expansum provide new insights into secondary metabolism and pathogenicity.</title>
        <authorList>
            <person name="Ballester A.R."/>
            <person name="Marcet-Houben M."/>
            <person name="Levin E."/>
            <person name="Sela N."/>
            <person name="Selma-Lazaro C."/>
            <person name="Carmona L."/>
            <person name="Wisniewski M."/>
            <person name="Droby S."/>
            <person name="Gonzalez-Candelas L."/>
            <person name="Gabaldon T."/>
        </authorList>
    </citation>
    <scope>NUCLEOTIDE SEQUENCE [LARGE SCALE GENOMIC DNA]</scope>
    <source>
        <strain evidence="4 5">MD-8</strain>
    </source>
</reference>
<dbReference type="PANTHER" id="PTHR48083">
    <property type="entry name" value="MEDIUM-CHAIN SPECIFIC ACYL-COA DEHYDROGENASE, MITOCHONDRIAL-RELATED"/>
    <property type="match status" value="1"/>
</dbReference>
<gene>
    <name evidence="4" type="ORF">PEX2_065670</name>
</gene>
<dbReference type="InterPro" id="IPR050741">
    <property type="entry name" value="Acyl-CoA_dehydrogenase"/>
</dbReference>
<dbReference type="Proteomes" id="UP000030143">
    <property type="component" value="Unassembled WGS sequence"/>
</dbReference>
<keyword evidence="2" id="KW-0560">Oxidoreductase</keyword>
<dbReference type="InterPro" id="IPR009075">
    <property type="entry name" value="AcylCo_DH/oxidase_C"/>
</dbReference>
<dbReference type="HOGENOM" id="CLU_2655252_0_0_1"/>
<evidence type="ECO:0000256" key="1">
    <source>
        <dbReference type="ARBA" id="ARBA00022630"/>
    </source>
</evidence>
<dbReference type="EMBL" id="JQFZ01000117">
    <property type="protein sequence ID" value="KGO58583.1"/>
    <property type="molecule type" value="Genomic_DNA"/>
</dbReference>
<dbReference type="GeneID" id="27679258"/>
<dbReference type="InterPro" id="IPR046373">
    <property type="entry name" value="Acyl-CoA_Oxase/DH_mid-dom_sf"/>
</dbReference>
<proteinExistence type="predicted"/>
<comment type="caution">
    <text evidence="4">The sequence shown here is derived from an EMBL/GenBank/DDBJ whole genome shotgun (WGS) entry which is preliminary data.</text>
</comment>
<dbReference type="OrthoDB" id="9988775at2759"/>
<feature type="domain" description="Acyl-CoA dehydrogenase/oxidase C-terminal" evidence="3">
    <location>
        <begin position="25"/>
        <end position="71"/>
    </location>
</feature>
<evidence type="ECO:0000259" key="3">
    <source>
        <dbReference type="Pfam" id="PF00441"/>
    </source>
</evidence>
<name>A0A0A2KES4_PENEN</name>
<dbReference type="SUPFAM" id="SSF47203">
    <property type="entry name" value="Acyl-CoA dehydrogenase C-terminal domain-like"/>
    <property type="match status" value="1"/>
</dbReference>
<sequence>MPTDHAMVELNSVRVPGSAVLGSVDQGLAIAQKFVHENRIRQAASSCGAARYCLDGSIERARARKIWGEEKTLADN</sequence>
<dbReference type="RefSeq" id="XP_016600020.1">
    <property type="nucleotide sequence ID" value="XM_016743838.1"/>
</dbReference>
<evidence type="ECO:0000313" key="4">
    <source>
        <dbReference type="EMBL" id="KGO58583.1"/>
    </source>
</evidence>
<evidence type="ECO:0000256" key="2">
    <source>
        <dbReference type="ARBA" id="ARBA00023002"/>
    </source>
</evidence>
<dbReference type="PANTHER" id="PTHR48083:SF2">
    <property type="entry name" value="MEDIUM-CHAIN SPECIFIC ACYL-COA DEHYDROGENASE, MITOCHONDRIAL"/>
    <property type="match status" value="1"/>
</dbReference>
<accession>A0A0A2KES4</accession>
<keyword evidence="1" id="KW-0285">Flavoprotein</keyword>
<keyword evidence="5" id="KW-1185">Reference proteome</keyword>
<dbReference type="GO" id="GO:0033539">
    <property type="term" value="P:fatty acid beta-oxidation using acyl-CoA dehydrogenase"/>
    <property type="evidence" value="ECO:0007669"/>
    <property type="project" value="TreeGrafter"/>
</dbReference>
<evidence type="ECO:0000313" key="5">
    <source>
        <dbReference type="Proteomes" id="UP000030143"/>
    </source>
</evidence>
<dbReference type="Gene3D" id="1.20.140.10">
    <property type="entry name" value="Butyryl-CoA Dehydrogenase, subunit A, domain 3"/>
    <property type="match status" value="1"/>
</dbReference>
<dbReference type="Pfam" id="PF00441">
    <property type="entry name" value="Acyl-CoA_dh_1"/>
    <property type="match status" value="1"/>
</dbReference>
<dbReference type="VEuPathDB" id="FungiDB:PEXP_000180"/>
<protein>
    <submittedName>
        <fullName evidence="4">Acyl-CoA oxidase/dehydrogenase, type 1</fullName>
    </submittedName>
</protein>